<dbReference type="EMBL" id="AP027151">
    <property type="protein sequence ID" value="BDV44155.1"/>
    <property type="molecule type" value="Genomic_DNA"/>
</dbReference>
<feature type="region of interest" description="Disordered" evidence="1">
    <location>
        <begin position="125"/>
        <end position="189"/>
    </location>
</feature>
<evidence type="ECO:0000313" key="3">
    <source>
        <dbReference type="Proteomes" id="UP001317705"/>
    </source>
</evidence>
<accession>A0ABM8EQ37</accession>
<name>A0ABM8EQ37_9BACT</name>
<gene>
    <name evidence="2" type="ORF">GURASL_30780</name>
</gene>
<dbReference type="RefSeq" id="WP_282000261.1">
    <property type="nucleotide sequence ID" value="NZ_AP027151.1"/>
</dbReference>
<organism evidence="2 3">
    <name type="scientific">Geotalea uraniireducens</name>
    <dbReference type="NCBI Taxonomy" id="351604"/>
    <lineage>
        <taxon>Bacteria</taxon>
        <taxon>Pseudomonadati</taxon>
        <taxon>Thermodesulfobacteriota</taxon>
        <taxon>Desulfuromonadia</taxon>
        <taxon>Geobacterales</taxon>
        <taxon>Geobacteraceae</taxon>
        <taxon>Geotalea</taxon>
    </lineage>
</organism>
<sequence>MFVIDPSLTTIKAGESDVVAIHRSTEAVAVSAGEPTARLSYAYVCAIREGETTMVYLALEQTERKKTLVYRPDQLPKEGALEQSLLREALDLAASLGFAMQEINLNYSKAMREVVIRDIHVISRPSADLPMPEPPAVAAKERGGAAKEAPEPAAADIPASAAPAGAPAPESAAAGRRKGAAEPSPAASLEVEAERLAAERKRLEEESAAAKAALQSKIERLSAENEELRRSQTAAAATLKNQLKGLADEKQRLESSGAEQLAALKEELARLRQEVKDREAAAAPEVASLKADLSALAAEKEHASELAMRQQSDLRAELKRVAAEKKQVERQAEEQLAALRAERDELAAAQTAAAAATAEQAGKLEDEIARLTQQTAAGEQGAAERVQALEAEIERLVAVKASMEQRAEIDQAALQETVARLKAETAEARQRAVRELAQLAVEAELLAAEGTAVERFIASHSGGGAAELLARAEAEVAALKGEVGRLAAEKSLAEQSAATRIAALQAELERHAGEGGAAAKSRLAPAEPAPSPPAARRAEPAAAPVSTDKGATAPEWEEEVDAAVDVLASAEEPLAFPEGDDAFAGFGDSEPAGDFGSPALFRLDKHLTCIEYEQPEDFIALQHALNMVNISPEGHLPQTCGAYICALRRGEAFLVYVAWLLTVDKKTLVYAPDRQPESETACRKVVRDAVAFVETVGFMMDAIRLSSDPDKRLRALAKVPVLCRKE</sequence>
<reference evidence="2 3" key="1">
    <citation type="submission" date="2022-12" db="EMBL/GenBank/DDBJ databases">
        <title>Polyphasic characterization of Geotalea uranireducens NIT-SL11 newly isolated from a complex of sewage sludge and microbially reduced graphene oxide.</title>
        <authorList>
            <person name="Xie L."/>
            <person name="Yoshida N."/>
            <person name="Meng L."/>
        </authorList>
    </citation>
    <scope>NUCLEOTIDE SEQUENCE [LARGE SCALE GENOMIC DNA]</scope>
    <source>
        <strain evidence="2 3">NIT-SL11</strain>
    </source>
</reference>
<evidence type="ECO:0000313" key="2">
    <source>
        <dbReference type="EMBL" id="BDV44155.1"/>
    </source>
</evidence>
<proteinExistence type="predicted"/>
<feature type="compositionally biased region" description="Low complexity" evidence="1">
    <location>
        <begin position="151"/>
        <end position="174"/>
    </location>
</feature>
<keyword evidence="3" id="KW-1185">Reference proteome</keyword>
<protein>
    <recommendedName>
        <fullName evidence="4">TolA protein</fullName>
    </recommendedName>
</protein>
<feature type="region of interest" description="Disordered" evidence="1">
    <location>
        <begin position="512"/>
        <end position="552"/>
    </location>
</feature>
<feature type="compositionally biased region" description="Basic and acidic residues" evidence="1">
    <location>
        <begin position="139"/>
        <end position="150"/>
    </location>
</feature>
<evidence type="ECO:0008006" key="4">
    <source>
        <dbReference type="Google" id="ProtNLM"/>
    </source>
</evidence>
<evidence type="ECO:0000256" key="1">
    <source>
        <dbReference type="SAM" id="MobiDB-lite"/>
    </source>
</evidence>
<dbReference type="Proteomes" id="UP001317705">
    <property type="component" value="Chromosome"/>
</dbReference>